<feature type="domain" description="Agd3 C-terminal" evidence="2">
    <location>
        <begin position="257"/>
        <end position="326"/>
    </location>
</feature>
<dbReference type="PANTHER" id="PTHR31002:SF34">
    <property type="entry name" value="CELL WALL PROTEIN CWP1-RELATED"/>
    <property type="match status" value="1"/>
</dbReference>
<dbReference type="InterPro" id="IPR056826">
    <property type="entry name" value="Agd3_CE"/>
</dbReference>
<dbReference type="GO" id="GO:0005199">
    <property type="term" value="F:structural constituent of cell wall"/>
    <property type="evidence" value="ECO:0007669"/>
    <property type="project" value="TreeGrafter"/>
</dbReference>
<dbReference type="Proteomes" id="UP000566819">
    <property type="component" value="Unassembled WGS sequence"/>
</dbReference>
<sequence>MHVSHTFTHESQDAAVYSDVKKEIEWNQAWLNMMGLSSAKWFSGGGFIPPAITGMHNADALRAWMDNGLGNAVGDNTRPVLLNTQNEHWPLITSVAGNGYDGVQITPRWATNIFYNASFLPFPTSPASPPFSHSNTFPKTQCDTPTCDLAEWVSFGNVGSMSDILTLERKTNSRHLLALRHDPFMFHQANLRWEGQNKTTINGVYGQYSMLQMWVETVVTEVTRLVQWPILSLKHDDIAAAFRERATRDACGYSLSWNFSNQTITSVTVSAPSVSDICSVPIPVTIPGSGVVDDKGFKSEKLGIDPLTIWVVLNGSNVTLQLKDAVSWSRDVLK</sequence>
<feature type="domain" description="Agd3 deacetylase" evidence="1">
    <location>
        <begin position="141"/>
        <end position="256"/>
    </location>
</feature>
<dbReference type="EMBL" id="JAAMPI010000189">
    <property type="protein sequence ID" value="KAF4634374.1"/>
    <property type="molecule type" value="Genomic_DNA"/>
</dbReference>
<evidence type="ECO:0000313" key="3">
    <source>
        <dbReference type="EMBL" id="KAF4634374.1"/>
    </source>
</evidence>
<dbReference type="PANTHER" id="PTHR31002">
    <property type="entry name" value="SERIPAUPERIN"/>
    <property type="match status" value="1"/>
</dbReference>
<dbReference type="InterPro" id="IPR050788">
    <property type="entry name" value="Yeast_SRP1/TIP1_CWP"/>
</dbReference>
<dbReference type="Pfam" id="PF25115">
    <property type="entry name" value="Agd3_CE"/>
    <property type="match status" value="2"/>
</dbReference>
<evidence type="ECO:0000259" key="2">
    <source>
        <dbReference type="Pfam" id="PF25117"/>
    </source>
</evidence>
<organism evidence="3 4">
    <name type="scientific">Cudoniella acicularis</name>
    <dbReference type="NCBI Taxonomy" id="354080"/>
    <lineage>
        <taxon>Eukaryota</taxon>
        <taxon>Fungi</taxon>
        <taxon>Dikarya</taxon>
        <taxon>Ascomycota</taxon>
        <taxon>Pezizomycotina</taxon>
        <taxon>Leotiomycetes</taxon>
        <taxon>Helotiales</taxon>
        <taxon>Tricladiaceae</taxon>
        <taxon>Cudoniella</taxon>
    </lineage>
</organism>
<gene>
    <name evidence="3" type="ORF">G7Y89_g3745</name>
</gene>
<keyword evidence="4" id="KW-1185">Reference proteome</keyword>
<accession>A0A8H4RSX6</accession>
<reference evidence="3 4" key="1">
    <citation type="submission" date="2020-03" db="EMBL/GenBank/DDBJ databases">
        <title>Draft Genome Sequence of Cudoniella acicularis.</title>
        <authorList>
            <person name="Buettner E."/>
            <person name="Kellner H."/>
        </authorList>
    </citation>
    <scope>NUCLEOTIDE SEQUENCE [LARGE SCALE GENOMIC DNA]</scope>
    <source>
        <strain evidence="3 4">DSM 108380</strain>
    </source>
</reference>
<dbReference type="Pfam" id="PF25117">
    <property type="entry name" value="Agd3_C"/>
    <property type="match status" value="1"/>
</dbReference>
<dbReference type="GO" id="GO:0031505">
    <property type="term" value="P:fungal-type cell wall organization"/>
    <property type="evidence" value="ECO:0007669"/>
    <property type="project" value="TreeGrafter"/>
</dbReference>
<name>A0A8H4RSX6_9HELO</name>
<dbReference type="GO" id="GO:0000324">
    <property type="term" value="C:fungal-type vacuole"/>
    <property type="evidence" value="ECO:0007669"/>
    <property type="project" value="TreeGrafter"/>
</dbReference>
<comment type="caution">
    <text evidence="3">The sequence shown here is derived from an EMBL/GenBank/DDBJ whole genome shotgun (WGS) entry which is preliminary data.</text>
</comment>
<evidence type="ECO:0000313" key="4">
    <source>
        <dbReference type="Proteomes" id="UP000566819"/>
    </source>
</evidence>
<dbReference type="InterPro" id="IPR056825">
    <property type="entry name" value="Agd3_C"/>
</dbReference>
<proteinExistence type="predicted"/>
<evidence type="ECO:0000259" key="1">
    <source>
        <dbReference type="Pfam" id="PF25115"/>
    </source>
</evidence>
<dbReference type="GO" id="GO:0009277">
    <property type="term" value="C:fungal-type cell wall"/>
    <property type="evidence" value="ECO:0007669"/>
    <property type="project" value="TreeGrafter"/>
</dbReference>
<dbReference type="OrthoDB" id="2113314at2759"/>
<feature type="domain" description="Agd3 deacetylase" evidence="1">
    <location>
        <begin position="1"/>
        <end position="117"/>
    </location>
</feature>
<dbReference type="AlphaFoldDB" id="A0A8H4RSX6"/>
<protein>
    <submittedName>
        <fullName evidence="3">Uncharacterized protein</fullName>
    </submittedName>
</protein>